<keyword evidence="1" id="KW-0805">Transcription regulation</keyword>
<dbReference type="GO" id="GO:0003700">
    <property type="term" value="F:DNA-binding transcription factor activity"/>
    <property type="evidence" value="ECO:0007669"/>
    <property type="project" value="TreeGrafter"/>
</dbReference>
<accession>V5XG80</accession>
<dbReference type="EMBL" id="CP006936">
    <property type="protein sequence ID" value="AHC26681.1"/>
    <property type="molecule type" value="Genomic_DNA"/>
</dbReference>
<dbReference type="GO" id="GO:0000976">
    <property type="term" value="F:transcription cis-regulatory region binding"/>
    <property type="evidence" value="ECO:0007669"/>
    <property type="project" value="TreeGrafter"/>
</dbReference>
<sequence length="192" mass="20318">MSSTGGSPSGNYSVAQQRVIAASLELFGAHGVSATSLQMIADAVGVTKAAVYHQFKSKDEVVIAVMASELAALAPAVEAAEAEPDLQAARDILLAHVVDRMVTRRRLTRVLQYDPVVVRLLDEHPPFAQFMGRLHRVLLGAGTDPAARVNAAVMSAALSAALIHPLVTDVDDATLSRHILTVARRILVPAQS</sequence>
<dbReference type="PROSITE" id="PS50977">
    <property type="entry name" value="HTH_TETR_2"/>
    <property type="match status" value="1"/>
</dbReference>
<keyword evidence="2 4" id="KW-0238">DNA-binding</keyword>
<dbReference type="RefSeq" id="WP_019511599.1">
    <property type="nucleotide sequence ID" value="NC_023036.2"/>
</dbReference>
<evidence type="ECO:0000256" key="2">
    <source>
        <dbReference type="ARBA" id="ARBA00023125"/>
    </source>
</evidence>
<evidence type="ECO:0000256" key="4">
    <source>
        <dbReference type="PROSITE-ProRule" id="PRU00335"/>
    </source>
</evidence>
<dbReference type="PANTHER" id="PTHR30055:SF234">
    <property type="entry name" value="HTH-TYPE TRANSCRIPTIONAL REGULATOR BETI"/>
    <property type="match status" value="1"/>
</dbReference>
<dbReference type="InterPro" id="IPR001647">
    <property type="entry name" value="HTH_TetR"/>
</dbReference>
<dbReference type="InterPro" id="IPR009057">
    <property type="entry name" value="Homeodomain-like_sf"/>
</dbReference>
<name>V5XG80_MYCNE</name>
<evidence type="ECO:0000313" key="7">
    <source>
        <dbReference type="Proteomes" id="UP000018763"/>
    </source>
</evidence>
<evidence type="ECO:0000313" key="6">
    <source>
        <dbReference type="EMBL" id="AHC26681.1"/>
    </source>
</evidence>
<evidence type="ECO:0000259" key="5">
    <source>
        <dbReference type="PROSITE" id="PS50977"/>
    </source>
</evidence>
<dbReference type="SUPFAM" id="SSF46689">
    <property type="entry name" value="Homeodomain-like"/>
    <property type="match status" value="1"/>
</dbReference>
<organism evidence="6 7">
    <name type="scientific">Mycolicibacterium neoaurum VKM Ac-1815D</name>
    <dbReference type="NCBI Taxonomy" id="700508"/>
    <lineage>
        <taxon>Bacteria</taxon>
        <taxon>Bacillati</taxon>
        <taxon>Actinomycetota</taxon>
        <taxon>Actinomycetes</taxon>
        <taxon>Mycobacteriales</taxon>
        <taxon>Mycobacteriaceae</taxon>
        <taxon>Mycolicibacterium</taxon>
    </lineage>
</organism>
<evidence type="ECO:0000256" key="1">
    <source>
        <dbReference type="ARBA" id="ARBA00023015"/>
    </source>
</evidence>
<dbReference type="Gene3D" id="1.10.357.10">
    <property type="entry name" value="Tetracycline Repressor, domain 2"/>
    <property type="match status" value="1"/>
</dbReference>
<reference evidence="6 7" key="1">
    <citation type="journal article" date="2014" name="Genome Announc.">
        <title>Complete Genome Sequence of Sterol-Transforming Mycobacterium neoaurum Strain VKM Ac-1815D.</title>
        <authorList>
            <person name="Shtratnikova V.Y."/>
            <person name="Bragin E.Y."/>
            <person name="Dovbnya D.V."/>
            <person name="Pekov Y.A."/>
            <person name="Schelkunov M.I."/>
            <person name="Strizhov N."/>
            <person name="Ivashina T.V."/>
            <person name="Ashapkin V.V."/>
            <person name="Donova M.V."/>
        </authorList>
    </citation>
    <scope>NUCLEOTIDE SEQUENCE [LARGE SCALE GENOMIC DNA]</scope>
    <source>
        <strain evidence="6 7">VKM Ac-1815D</strain>
    </source>
</reference>
<gene>
    <name evidence="6" type="ORF">D174_19920</name>
</gene>
<dbReference type="PRINTS" id="PR00455">
    <property type="entry name" value="HTHTETR"/>
</dbReference>
<keyword evidence="7" id="KW-1185">Reference proteome</keyword>
<dbReference type="Proteomes" id="UP000018763">
    <property type="component" value="Chromosome"/>
</dbReference>
<dbReference type="eggNOG" id="COG1309">
    <property type="taxonomic scope" value="Bacteria"/>
</dbReference>
<dbReference type="Pfam" id="PF00440">
    <property type="entry name" value="TetR_N"/>
    <property type="match status" value="1"/>
</dbReference>
<dbReference type="HOGENOM" id="CLU_083278_0_0_11"/>
<dbReference type="InterPro" id="IPR050109">
    <property type="entry name" value="HTH-type_TetR-like_transc_reg"/>
</dbReference>
<dbReference type="PANTHER" id="PTHR30055">
    <property type="entry name" value="HTH-TYPE TRANSCRIPTIONAL REGULATOR RUTR"/>
    <property type="match status" value="1"/>
</dbReference>
<keyword evidence="3" id="KW-0804">Transcription</keyword>
<feature type="DNA-binding region" description="H-T-H motif" evidence="4">
    <location>
        <begin position="36"/>
        <end position="55"/>
    </location>
</feature>
<dbReference type="AlphaFoldDB" id="V5XG80"/>
<feature type="domain" description="HTH tetR-type" evidence="5">
    <location>
        <begin position="13"/>
        <end position="73"/>
    </location>
</feature>
<evidence type="ECO:0000256" key="3">
    <source>
        <dbReference type="ARBA" id="ARBA00023163"/>
    </source>
</evidence>
<proteinExistence type="predicted"/>
<protein>
    <submittedName>
        <fullName evidence="6">TetR family transcriptional regulator</fullName>
    </submittedName>
</protein>
<dbReference type="KEGG" id="mne:D174_19920"/>
<dbReference type="GeneID" id="43451722"/>